<feature type="signal peptide" evidence="1">
    <location>
        <begin position="1"/>
        <end position="24"/>
    </location>
</feature>
<reference evidence="3" key="1">
    <citation type="submission" date="2024-05" db="EMBL/GenBank/DDBJ databases">
        <title>Isolation and characterization of Sporomusa carbonis sp. nov., a carboxydotrophic hydrogenogen in the genus of Sporomusa isolated from a charcoal burning pile.</title>
        <authorList>
            <person name="Boeer T."/>
            <person name="Rosenbaum F."/>
            <person name="Eysell L."/>
            <person name="Mueller V."/>
            <person name="Daniel R."/>
            <person name="Poehlein A."/>
        </authorList>
    </citation>
    <scope>NUCLEOTIDE SEQUENCE [LARGE SCALE GENOMIC DNA]</scope>
    <source>
        <strain evidence="3">DSM 3132</strain>
    </source>
</reference>
<sequence length="486" mass="52402">MQKAKTLKKWMAIVPLTLMSITMAGFPIVDHPVHAAATTASFSDVPTDHWAYGAVGKLVKAGLVDGYSDKSFKGDRTMSRYEFAIIVAKAMDKFDAADESNKELIDKLSSEFAGELNRLGARVAKVEAKTNTWVSGETRFRYLGNDPKAGGTKMHGSDRFDFRQRIKFNGTINDDVSWTARLLITGKAGNYNNATDGSNAAFDIFAVTAKNTLGFDKVRIGRFPLDSFTHALFGKAVGVDGIRVDKNIGKVLFTGAVNNVKSNANQNTGTGDSGDAKTLTTAQLTGKLNDKIGWKTGYYWSDVPGTSTAEGKGSLNTNVGAFDQSKGWTAGFDVKVGNLMLIGDYVSTSLTNAKGLPSSPKGWAIELSSAVNQPPAFFSVKNLVDYKKKGDFGWSVAYRSIDAGAVPSGAGGFDAQAVSYATDPYSTIMKGTDNIKGLFVAFQNTICKNVIWTIEGQDLKIKNKNLTGLASDDLGKTYMTKIEFFY</sequence>
<feature type="chain" id="PRO_5046724723" description="SLH domain-containing protein" evidence="1">
    <location>
        <begin position="25"/>
        <end position="486"/>
    </location>
</feature>
<proteinExistence type="predicted"/>
<gene>
    <name evidence="3" type="ORF">SPACI_056320</name>
</gene>
<evidence type="ECO:0000259" key="2">
    <source>
        <dbReference type="PROSITE" id="PS51272"/>
    </source>
</evidence>
<dbReference type="InterPro" id="IPR051465">
    <property type="entry name" value="Cell_Envelope_Struct_Comp"/>
</dbReference>
<name>A0ABZ3JBN2_SPOA4</name>
<dbReference type="PANTHER" id="PTHR43308:SF1">
    <property type="entry name" value="OUTER MEMBRANE PROTEIN ALPHA"/>
    <property type="match status" value="1"/>
</dbReference>
<dbReference type="Proteomes" id="UP000216052">
    <property type="component" value="Chromosome"/>
</dbReference>
<dbReference type="RefSeq" id="WP_093796436.1">
    <property type="nucleotide sequence ID" value="NZ_CP155571.1"/>
</dbReference>
<keyword evidence="1" id="KW-0732">Signal</keyword>
<dbReference type="PROSITE" id="PS51272">
    <property type="entry name" value="SLH"/>
    <property type="match status" value="1"/>
</dbReference>
<dbReference type="InterPro" id="IPR001119">
    <property type="entry name" value="SLH_dom"/>
</dbReference>
<evidence type="ECO:0000256" key="1">
    <source>
        <dbReference type="SAM" id="SignalP"/>
    </source>
</evidence>
<evidence type="ECO:0000313" key="4">
    <source>
        <dbReference type="Proteomes" id="UP000216052"/>
    </source>
</evidence>
<feature type="domain" description="SLH" evidence="2">
    <location>
        <begin position="38"/>
        <end position="101"/>
    </location>
</feature>
<dbReference type="EMBL" id="CP155571">
    <property type="protein sequence ID" value="XFO75511.1"/>
    <property type="molecule type" value="Genomic_DNA"/>
</dbReference>
<dbReference type="PANTHER" id="PTHR43308">
    <property type="entry name" value="OUTER MEMBRANE PROTEIN ALPHA-RELATED"/>
    <property type="match status" value="1"/>
</dbReference>
<protein>
    <recommendedName>
        <fullName evidence="2">SLH domain-containing protein</fullName>
    </recommendedName>
</protein>
<dbReference type="Pfam" id="PF00395">
    <property type="entry name" value="SLH"/>
    <property type="match status" value="1"/>
</dbReference>
<organism evidence="3 4">
    <name type="scientific">Sporomusa acidovorans (strain ATCC 49682 / DSM 3132 / Mol)</name>
    <dbReference type="NCBI Taxonomy" id="1123286"/>
    <lineage>
        <taxon>Bacteria</taxon>
        <taxon>Bacillati</taxon>
        <taxon>Bacillota</taxon>
        <taxon>Negativicutes</taxon>
        <taxon>Selenomonadales</taxon>
        <taxon>Sporomusaceae</taxon>
        <taxon>Sporomusa</taxon>
    </lineage>
</organism>
<evidence type="ECO:0000313" key="3">
    <source>
        <dbReference type="EMBL" id="XFO75511.1"/>
    </source>
</evidence>
<keyword evidence="4" id="KW-1185">Reference proteome</keyword>
<accession>A0ABZ3JBN2</accession>